<dbReference type="InParanoid" id="A0A1X7VF74"/>
<accession>A0A1X7VF74</accession>
<sequence length="77" mass="9185">KVFKMKAIFILIIINTHIYNNNNNMIERYSLCASYESLKVKNTWTMCMKQNKTKKCTQIYHHGKRIILVRSVKSECE</sequence>
<dbReference type="EnsemblMetazoa" id="Aqu2.1.38389_001">
    <property type="protein sequence ID" value="Aqu2.1.38389_001"/>
    <property type="gene ID" value="Aqu2.1.38389"/>
</dbReference>
<name>A0A1X7VF74_AMPQE</name>
<reference evidence="1" key="1">
    <citation type="submission" date="2017-05" db="UniProtKB">
        <authorList>
            <consortium name="EnsemblMetazoa"/>
        </authorList>
    </citation>
    <scope>IDENTIFICATION</scope>
</reference>
<organism evidence="1">
    <name type="scientific">Amphimedon queenslandica</name>
    <name type="common">Sponge</name>
    <dbReference type="NCBI Taxonomy" id="400682"/>
    <lineage>
        <taxon>Eukaryota</taxon>
        <taxon>Metazoa</taxon>
        <taxon>Porifera</taxon>
        <taxon>Demospongiae</taxon>
        <taxon>Heteroscleromorpha</taxon>
        <taxon>Haplosclerida</taxon>
        <taxon>Niphatidae</taxon>
        <taxon>Amphimedon</taxon>
    </lineage>
</organism>
<proteinExistence type="predicted"/>
<protein>
    <submittedName>
        <fullName evidence="1">Uncharacterized protein</fullName>
    </submittedName>
</protein>
<evidence type="ECO:0000313" key="1">
    <source>
        <dbReference type="EnsemblMetazoa" id="Aqu2.1.38389_001"/>
    </source>
</evidence>
<dbReference type="AlphaFoldDB" id="A0A1X7VF74"/>